<dbReference type="OrthoDB" id="366021at2759"/>
<dbReference type="Proteomes" id="UP001057455">
    <property type="component" value="Unassembled WGS sequence"/>
</dbReference>
<evidence type="ECO:0000313" key="4">
    <source>
        <dbReference type="Proteomes" id="UP001057455"/>
    </source>
</evidence>
<accession>A0A9W5WV21</accession>
<organism evidence="3 4">
    <name type="scientific">Babesia ovis</name>
    <dbReference type="NCBI Taxonomy" id="5869"/>
    <lineage>
        <taxon>Eukaryota</taxon>
        <taxon>Sar</taxon>
        <taxon>Alveolata</taxon>
        <taxon>Apicomplexa</taxon>
        <taxon>Aconoidasida</taxon>
        <taxon>Piroplasmida</taxon>
        <taxon>Babesiidae</taxon>
        <taxon>Babesia</taxon>
    </lineage>
</organism>
<comment type="caution">
    <text evidence="3">The sequence shown here is derived from an EMBL/GenBank/DDBJ whole genome shotgun (WGS) entry which is preliminary data.</text>
</comment>
<sequence length="390" mass="43992">MRVCCLIVLFQVVAAANIELGTTTRSNSTVSSRFMPSSLPLYPLDFQDNWQASRPIPVDVNFSVPNFGPRDLTNYIQEAARSSDLLAKQMEPDLEYMPLQNLQMLNGSLEKLKSDAVMRLHALHKVNHDLLTENARLRQRTREFIRQKREKEQQLAQPHAARVPTGTEHRVFTEQTSPGALKGVYIQARKSSPISVSVQMCPNFTAVVETVISLSTSQLSDYYRAEPANFDYKMILIETKNGIVENASTVVTRNAKVTLRKLQMGVVYHVTVHCTVPNSERRLTAETKFVYKHVAPEEPTPPPEVTEDKQPEPQAPITLDNDTYKLNVQIGEEDYLTCNFAKDDNLETTAKQFIAQHRLKPVLTDGLITTLEQLRDSGVTIRNVDVSDLL</sequence>
<name>A0A9W5WV21_BABOV</name>
<evidence type="ECO:0000256" key="1">
    <source>
        <dbReference type="SAM" id="MobiDB-lite"/>
    </source>
</evidence>
<keyword evidence="4" id="KW-1185">Reference proteome</keyword>
<dbReference type="AlphaFoldDB" id="A0A9W5WV21"/>
<keyword evidence="2" id="KW-0732">Signal</keyword>
<feature type="chain" id="PRO_5040757937" evidence="2">
    <location>
        <begin position="16"/>
        <end position="390"/>
    </location>
</feature>
<gene>
    <name evidence="3" type="ORF">BaOVIS_018970</name>
</gene>
<reference evidence="3" key="1">
    <citation type="submission" date="2019-12" db="EMBL/GenBank/DDBJ databases">
        <title>Genome sequence of Babesia ovis.</title>
        <authorList>
            <person name="Yamagishi J."/>
            <person name="Sevinc F."/>
            <person name="Xuan X."/>
        </authorList>
    </citation>
    <scope>NUCLEOTIDE SEQUENCE</scope>
    <source>
        <strain evidence="3">Selcuk</strain>
    </source>
</reference>
<feature type="region of interest" description="Disordered" evidence="1">
    <location>
        <begin position="295"/>
        <end position="317"/>
    </location>
</feature>
<protein>
    <submittedName>
        <fullName evidence="3">Uncharacterized protein</fullName>
    </submittedName>
</protein>
<proteinExistence type="predicted"/>
<feature type="signal peptide" evidence="2">
    <location>
        <begin position="1"/>
        <end position="15"/>
    </location>
</feature>
<evidence type="ECO:0000313" key="3">
    <source>
        <dbReference type="EMBL" id="GFE54493.1"/>
    </source>
</evidence>
<feature type="region of interest" description="Disordered" evidence="1">
    <location>
        <begin position="149"/>
        <end position="169"/>
    </location>
</feature>
<evidence type="ECO:0000256" key="2">
    <source>
        <dbReference type="SAM" id="SignalP"/>
    </source>
</evidence>
<dbReference type="EMBL" id="BLIY01000016">
    <property type="protein sequence ID" value="GFE54493.1"/>
    <property type="molecule type" value="Genomic_DNA"/>
</dbReference>